<protein>
    <recommendedName>
        <fullName evidence="4">DUF3999 domain-containing protein</fullName>
    </recommendedName>
</protein>
<comment type="caution">
    <text evidence="2">The sequence shown here is derived from an EMBL/GenBank/DDBJ whole genome shotgun (WGS) entry which is preliminary data.</text>
</comment>
<dbReference type="AlphaFoldDB" id="A0A168JLM5"/>
<feature type="transmembrane region" description="Helical" evidence="1">
    <location>
        <begin position="405"/>
        <end position="423"/>
    </location>
</feature>
<organism evidence="2 3">
    <name type="scientific">Paenibacillus glacialis</name>
    <dbReference type="NCBI Taxonomy" id="494026"/>
    <lineage>
        <taxon>Bacteria</taxon>
        <taxon>Bacillati</taxon>
        <taxon>Bacillota</taxon>
        <taxon>Bacilli</taxon>
        <taxon>Bacillales</taxon>
        <taxon>Paenibacillaceae</taxon>
        <taxon>Paenibacillus</taxon>
    </lineage>
</organism>
<evidence type="ECO:0008006" key="4">
    <source>
        <dbReference type="Google" id="ProtNLM"/>
    </source>
</evidence>
<evidence type="ECO:0000256" key="1">
    <source>
        <dbReference type="SAM" id="Phobius"/>
    </source>
</evidence>
<dbReference type="EMBL" id="LVJH01000034">
    <property type="protein sequence ID" value="OAB40802.1"/>
    <property type="molecule type" value="Genomic_DNA"/>
</dbReference>
<dbReference type="Pfam" id="PF13163">
    <property type="entry name" value="DUF3999"/>
    <property type="match status" value="1"/>
</dbReference>
<evidence type="ECO:0000313" key="3">
    <source>
        <dbReference type="Proteomes" id="UP000076967"/>
    </source>
</evidence>
<keyword evidence="1" id="KW-1133">Transmembrane helix</keyword>
<proteinExistence type="predicted"/>
<dbReference type="Proteomes" id="UP000076967">
    <property type="component" value="Unassembled WGS sequence"/>
</dbReference>
<dbReference type="RefSeq" id="WP_068535385.1">
    <property type="nucleotide sequence ID" value="NZ_LVJH01000034.1"/>
</dbReference>
<keyword evidence="1" id="KW-0812">Transmembrane</keyword>
<keyword evidence="1" id="KW-0472">Membrane</keyword>
<gene>
    <name evidence="2" type="ORF">PGLA_17685</name>
</gene>
<reference evidence="2 3" key="1">
    <citation type="submission" date="2016-03" db="EMBL/GenBank/DDBJ databases">
        <title>Draft genome sequence of Paenibacillus glacialis DSM 22343.</title>
        <authorList>
            <person name="Shin S.-K."/>
            <person name="Yi H."/>
        </authorList>
    </citation>
    <scope>NUCLEOTIDE SEQUENCE [LARGE SCALE GENOMIC DNA]</scope>
    <source>
        <strain evidence="2 3">DSM 22343</strain>
    </source>
</reference>
<evidence type="ECO:0000313" key="2">
    <source>
        <dbReference type="EMBL" id="OAB40802.1"/>
    </source>
</evidence>
<dbReference type="InterPro" id="IPR025060">
    <property type="entry name" value="DUF3999"/>
</dbReference>
<name>A0A168JLM5_9BACL</name>
<dbReference type="OrthoDB" id="1806788at2"/>
<sequence>MRTKELKQILRASLILALVCVFLGKDVYASGEQDKQQEWRFSKAIELQGSGAYHALFIDEEVYARADEDLRDLRIVDQKGQYVPYYIDSGYGEAKEQSKTYSSTLIRTALKDGNTLLDYKITPVADNVDIQGNLLTVELPKEDFLKHILVQGSYDGNQWEPLEQNGQSAQSLYRTDQLVKDSISLGEAYKFEYYRLIVLNNVEKLKFPSLQLIHNSQDFQWLDYKKIGNPSFEVKQEDRHTQIIVDNESRLRINEVLLLTKGSNFTRSYELYDDQGVSIDTVGEQTVYRLDFKEVPIMNNTITVVSPIRSPKFTIQINNLDDAPLDITGVAIEHILDKLVFEAKGQGPYKLLYGNTSATGPQYDIVNFKSHIEQEDIALGKLSKQVTSQVPVTKEDPVWWLQQKVWFNGIIIIVSILLILLLIKKMKLKP</sequence>
<keyword evidence="3" id="KW-1185">Reference proteome</keyword>
<accession>A0A168JLM5</accession>
<dbReference type="STRING" id="494026.PGLA_17685"/>